<keyword evidence="10 19" id="KW-0378">Hydrolase</keyword>
<dbReference type="AlphaFoldDB" id="A0A7J4JGA2"/>
<accession>A0A7J4JGA2</accession>
<dbReference type="GO" id="GO:0046872">
    <property type="term" value="F:metal ion binding"/>
    <property type="evidence" value="ECO:0007669"/>
    <property type="project" value="UniProtKB-KW"/>
</dbReference>
<dbReference type="SUPFAM" id="SSF55821">
    <property type="entry name" value="YrdC/RibB"/>
    <property type="match status" value="1"/>
</dbReference>
<dbReference type="EMBL" id="JAGVWE010000002">
    <property type="protein sequence ID" value="MBS3062311.1"/>
    <property type="molecule type" value="Genomic_DNA"/>
</dbReference>
<dbReference type="Proteomes" id="UP000564964">
    <property type="component" value="Unassembled WGS sequence"/>
</dbReference>
<evidence type="ECO:0000256" key="4">
    <source>
        <dbReference type="ARBA" id="ARBA00004853"/>
    </source>
</evidence>
<dbReference type="GO" id="GO:0003935">
    <property type="term" value="F:GTP cyclohydrolase II activity"/>
    <property type="evidence" value="ECO:0007669"/>
    <property type="project" value="UniProtKB-EC"/>
</dbReference>
<dbReference type="InterPro" id="IPR016299">
    <property type="entry name" value="Riboflavin_synth_RibBA"/>
</dbReference>
<evidence type="ECO:0000313" key="20">
    <source>
        <dbReference type="EMBL" id="MBS3062311.1"/>
    </source>
</evidence>
<comment type="cofactor">
    <cofactor evidence="2">
        <name>Mg(2+)</name>
        <dbReference type="ChEBI" id="CHEBI:18420"/>
    </cofactor>
</comment>
<dbReference type="NCBIfam" id="TIGR00505">
    <property type="entry name" value="ribA"/>
    <property type="match status" value="1"/>
</dbReference>
<keyword evidence="9" id="KW-0547">Nucleotide-binding</keyword>
<evidence type="ECO:0000256" key="3">
    <source>
        <dbReference type="ARBA" id="ARBA00001947"/>
    </source>
</evidence>
<keyword evidence="8" id="KW-0479">Metal-binding</keyword>
<dbReference type="Pfam" id="PF00925">
    <property type="entry name" value="GTP_cyclohydro2"/>
    <property type="match status" value="1"/>
</dbReference>
<evidence type="ECO:0000256" key="11">
    <source>
        <dbReference type="ARBA" id="ARBA00022833"/>
    </source>
</evidence>
<evidence type="ECO:0000256" key="15">
    <source>
        <dbReference type="ARBA" id="ARBA00023239"/>
    </source>
</evidence>
<keyword evidence="7" id="KW-0686">Riboflavin biosynthesis</keyword>
<dbReference type="GO" id="GO:0008686">
    <property type="term" value="F:3,4-dihydroxy-2-butanone-4-phosphate synthase activity"/>
    <property type="evidence" value="ECO:0007669"/>
    <property type="project" value="InterPro"/>
</dbReference>
<keyword evidence="12" id="KW-0460">Magnesium</keyword>
<evidence type="ECO:0000256" key="5">
    <source>
        <dbReference type="ARBA" id="ARBA00005520"/>
    </source>
</evidence>
<dbReference type="PANTHER" id="PTHR21327">
    <property type="entry name" value="GTP CYCLOHYDROLASE II-RELATED"/>
    <property type="match status" value="1"/>
</dbReference>
<reference evidence="19" key="1">
    <citation type="journal article" date="2020" name="bioRxiv">
        <title>A rank-normalized archaeal taxonomy based on genome phylogeny resolves widespread incomplete and uneven classifications.</title>
        <authorList>
            <person name="Rinke C."/>
            <person name="Chuvochina M."/>
            <person name="Mussig A.J."/>
            <person name="Chaumeil P.-A."/>
            <person name="Waite D.W."/>
            <person name="Whitman W.B."/>
            <person name="Parks D.H."/>
            <person name="Hugenholtz P."/>
        </authorList>
    </citation>
    <scope>NUCLEOTIDE SEQUENCE</scope>
    <source>
        <strain evidence="19">UBA10219</strain>
    </source>
</reference>
<dbReference type="HAMAP" id="MF_00180">
    <property type="entry name" value="RibB"/>
    <property type="match status" value="1"/>
</dbReference>
<evidence type="ECO:0000256" key="14">
    <source>
        <dbReference type="ARBA" id="ARBA00023211"/>
    </source>
</evidence>
<comment type="cofactor">
    <cofactor evidence="1">
        <name>Mn(2+)</name>
        <dbReference type="ChEBI" id="CHEBI:29035"/>
    </cofactor>
</comment>
<reference evidence="20" key="3">
    <citation type="submission" date="2021-05" db="EMBL/GenBank/DDBJ databases">
        <title>Protein family content uncovers lineage relationships and bacterial pathway maintenance mechanisms in DPANN archaea.</title>
        <authorList>
            <person name="Castelle C.J."/>
            <person name="Meheust R."/>
            <person name="Jaffe A.L."/>
            <person name="Seitz K."/>
            <person name="Gong X."/>
            <person name="Baker B.J."/>
            <person name="Banfield J.F."/>
        </authorList>
    </citation>
    <scope>NUCLEOTIDE SEQUENCE</scope>
    <source>
        <strain evidence="20">RIFCSPLOWO2_01_FULL_58_19</strain>
    </source>
</reference>
<dbReference type="InterPro" id="IPR032677">
    <property type="entry name" value="GTP_cyclohydro_II"/>
</dbReference>
<evidence type="ECO:0000256" key="7">
    <source>
        <dbReference type="ARBA" id="ARBA00022619"/>
    </source>
</evidence>
<comment type="caution">
    <text evidence="19">The sequence shown here is derived from an EMBL/GenBank/DDBJ whole genome shotgun (WGS) entry which is preliminary data.</text>
</comment>
<evidence type="ECO:0000256" key="10">
    <source>
        <dbReference type="ARBA" id="ARBA00022801"/>
    </source>
</evidence>
<comment type="similarity">
    <text evidence="5">In the N-terminal section; belongs to the DHBP synthase family.</text>
</comment>
<dbReference type="NCBIfam" id="NF006803">
    <property type="entry name" value="PRK09311.1"/>
    <property type="match status" value="1"/>
</dbReference>
<dbReference type="InterPro" id="IPR036144">
    <property type="entry name" value="RibA-like_sf"/>
</dbReference>
<evidence type="ECO:0000313" key="21">
    <source>
        <dbReference type="Proteomes" id="UP000564964"/>
    </source>
</evidence>
<keyword evidence="14" id="KW-0464">Manganese</keyword>
<comment type="cofactor">
    <cofactor evidence="3">
        <name>Zn(2+)</name>
        <dbReference type="ChEBI" id="CHEBI:29105"/>
    </cofactor>
</comment>
<organism evidence="19 21">
    <name type="scientific">Candidatus Iainarchaeum sp</name>
    <dbReference type="NCBI Taxonomy" id="3101447"/>
    <lineage>
        <taxon>Archaea</taxon>
        <taxon>Candidatus Iainarchaeota</taxon>
        <taxon>Candidatus Iainarchaeia</taxon>
        <taxon>Candidatus Iainarchaeales</taxon>
        <taxon>Candidatus Iainarchaeaceae</taxon>
        <taxon>Candidatus Iainarchaeum</taxon>
    </lineage>
</organism>
<evidence type="ECO:0000256" key="1">
    <source>
        <dbReference type="ARBA" id="ARBA00001936"/>
    </source>
</evidence>
<keyword evidence="13" id="KW-0342">GTP-binding</keyword>
<dbReference type="FunFam" id="3.90.870.10:FF:000001">
    <property type="entry name" value="Riboflavin biosynthesis protein RibBA"/>
    <property type="match status" value="1"/>
</dbReference>
<name>A0A7J4JGA2_9ARCH</name>
<keyword evidence="15 19" id="KW-0456">Lyase</keyword>
<dbReference type="SUPFAM" id="SSF142695">
    <property type="entry name" value="RibA-like"/>
    <property type="match status" value="1"/>
</dbReference>
<dbReference type="FunFam" id="3.40.50.10990:FF:000001">
    <property type="entry name" value="Riboflavin biosynthesis protein RibBA"/>
    <property type="match status" value="1"/>
</dbReference>
<evidence type="ECO:0000256" key="16">
    <source>
        <dbReference type="ARBA" id="ARBA00023268"/>
    </source>
</evidence>
<comment type="catalytic activity">
    <reaction evidence="17">
        <text>GTP + 4 H2O = 2,5-diamino-6-hydroxy-4-(5-phosphoribosylamino)-pyrimidine + formate + 2 phosphate + 3 H(+)</text>
        <dbReference type="Rhea" id="RHEA:23704"/>
        <dbReference type="ChEBI" id="CHEBI:15377"/>
        <dbReference type="ChEBI" id="CHEBI:15378"/>
        <dbReference type="ChEBI" id="CHEBI:15740"/>
        <dbReference type="ChEBI" id="CHEBI:37565"/>
        <dbReference type="ChEBI" id="CHEBI:43474"/>
        <dbReference type="ChEBI" id="CHEBI:58614"/>
        <dbReference type="EC" id="3.5.4.25"/>
    </reaction>
</comment>
<dbReference type="InterPro" id="IPR017945">
    <property type="entry name" value="DHBP_synth_RibB-like_a/b_dom"/>
</dbReference>
<evidence type="ECO:0000256" key="2">
    <source>
        <dbReference type="ARBA" id="ARBA00001946"/>
    </source>
</evidence>
<evidence type="ECO:0000256" key="12">
    <source>
        <dbReference type="ARBA" id="ARBA00022842"/>
    </source>
</evidence>
<sequence length="401" mass="43869">MPDFRGFAPIPEALEALQQGQLIVLVDDEKRENEGDLVIAAEKCTPEAIAFMASFGRGLICVPLAEERARELGLNLMTDMEDAFGTAFTVSVDARHHTTTGISAFDRCETIKLLADSKSTKNDFRQPGHVFPLIAKPGGVLRRAGHTEASLDLCRLAGLASSAVICEVMKDDGSMARLPDLAEFCRVHGLKLVSIADLIRYRMKADTLIEKVAEARLPTDFGEFKAIGFRDKIYGEEYLALVKGEVSGKPSVLVRVHSGCVTGDIFHSRRCDCNAQLAGALRAIEREGSGVLLYIRHQEGRGIGLLHKLEAYALQDQGLDTVEANERLGFAMDVREYGLGAQVLAALGLTSIRLLTNNPKKLHALEGYGLSIVDRVPIKAEPNPFNARYLNTKRDKMGHLL</sequence>
<dbReference type="CDD" id="cd00641">
    <property type="entry name" value="GTP_cyclohydro2"/>
    <property type="match status" value="1"/>
</dbReference>
<dbReference type="Gene3D" id="3.90.870.10">
    <property type="entry name" value="DHBP synthase"/>
    <property type="match status" value="1"/>
</dbReference>
<dbReference type="InterPro" id="IPR000422">
    <property type="entry name" value="DHBP_synthase_RibB"/>
</dbReference>
<dbReference type="Pfam" id="PF00926">
    <property type="entry name" value="DHBP_synthase"/>
    <property type="match status" value="1"/>
</dbReference>
<dbReference type="Gene3D" id="3.40.50.10990">
    <property type="entry name" value="GTP cyclohydrolase II"/>
    <property type="match status" value="1"/>
</dbReference>
<evidence type="ECO:0000256" key="8">
    <source>
        <dbReference type="ARBA" id="ARBA00022723"/>
    </source>
</evidence>
<evidence type="ECO:0000256" key="17">
    <source>
        <dbReference type="ARBA" id="ARBA00049295"/>
    </source>
</evidence>
<dbReference type="InterPro" id="IPR000926">
    <property type="entry name" value="RibA"/>
</dbReference>
<evidence type="ECO:0000313" key="19">
    <source>
        <dbReference type="EMBL" id="HIH16782.1"/>
    </source>
</evidence>
<reference evidence="20" key="2">
    <citation type="submission" date="2021-03" db="EMBL/GenBank/DDBJ databases">
        <authorList>
            <person name="Jaffe A."/>
        </authorList>
    </citation>
    <scope>NUCLEOTIDE SEQUENCE</scope>
    <source>
        <strain evidence="20">RIFCSPLOWO2_01_FULL_58_19</strain>
    </source>
</reference>
<keyword evidence="16" id="KW-0511">Multifunctional enzyme</keyword>
<dbReference type="HAMAP" id="MF_01283">
    <property type="entry name" value="RibBA"/>
    <property type="match status" value="1"/>
</dbReference>
<evidence type="ECO:0000256" key="9">
    <source>
        <dbReference type="ARBA" id="ARBA00022741"/>
    </source>
</evidence>
<evidence type="ECO:0000256" key="6">
    <source>
        <dbReference type="ARBA" id="ARBA00012762"/>
    </source>
</evidence>
<gene>
    <name evidence="19" type="ORF">HA252_05225</name>
    <name evidence="20" type="ORF">J4203_00420</name>
</gene>
<dbReference type="PANTHER" id="PTHR21327:SF18">
    <property type="entry name" value="3,4-DIHYDROXY-2-BUTANONE 4-PHOSPHATE SYNTHASE"/>
    <property type="match status" value="1"/>
</dbReference>
<dbReference type="GO" id="GO:0005525">
    <property type="term" value="F:GTP binding"/>
    <property type="evidence" value="ECO:0007669"/>
    <property type="project" value="UniProtKB-KW"/>
</dbReference>
<dbReference type="NCBIfam" id="TIGR00506">
    <property type="entry name" value="ribB"/>
    <property type="match status" value="1"/>
</dbReference>
<dbReference type="HAMAP" id="MF_00179">
    <property type="entry name" value="RibA"/>
    <property type="match status" value="1"/>
</dbReference>
<dbReference type="EMBL" id="DUGH01000123">
    <property type="protein sequence ID" value="HIH16782.1"/>
    <property type="molecule type" value="Genomic_DNA"/>
</dbReference>
<dbReference type="EC" id="3.5.4.25" evidence="6"/>
<dbReference type="GO" id="GO:0005829">
    <property type="term" value="C:cytosol"/>
    <property type="evidence" value="ECO:0007669"/>
    <property type="project" value="TreeGrafter"/>
</dbReference>
<dbReference type="PIRSF" id="PIRSF001259">
    <property type="entry name" value="RibA"/>
    <property type="match status" value="1"/>
</dbReference>
<dbReference type="NCBIfam" id="NF001591">
    <property type="entry name" value="PRK00393.1"/>
    <property type="match status" value="1"/>
</dbReference>
<protein>
    <recommendedName>
        <fullName evidence="6">GTP cyclohydrolase II</fullName>
        <ecNumber evidence="6">3.5.4.25</ecNumber>
    </recommendedName>
</protein>
<dbReference type="Proteomes" id="UP000678237">
    <property type="component" value="Unassembled WGS sequence"/>
</dbReference>
<keyword evidence="11" id="KW-0862">Zinc</keyword>
<proteinExistence type="inferred from homology"/>
<feature type="domain" description="GTP cyclohydrolase II" evidence="18">
    <location>
        <begin position="211"/>
        <end position="377"/>
    </location>
</feature>
<dbReference type="UniPathway" id="UPA00275">
    <property type="reaction ID" value="UER00400"/>
</dbReference>
<evidence type="ECO:0000259" key="18">
    <source>
        <dbReference type="Pfam" id="PF00925"/>
    </source>
</evidence>
<comment type="pathway">
    <text evidence="4">Cofactor biosynthesis; riboflavin biosynthesis; 5-amino-6-(D-ribitylamino)uracil from GTP: step 1/4.</text>
</comment>
<evidence type="ECO:0000256" key="13">
    <source>
        <dbReference type="ARBA" id="ARBA00023134"/>
    </source>
</evidence>
<dbReference type="GO" id="GO:0009231">
    <property type="term" value="P:riboflavin biosynthetic process"/>
    <property type="evidence" value="ECO:0007669"/>
    <property type="project" value="UniProtKB-UniPathway"/>
</dbReference>